<dbReference type="Pfam" id="PF22908">
    <property type="entry name" value="PHD_NSD"/>
    <property type="match status" value="1"/>
</dbReference>
<feature type="compositionally biased region" description="Polar residues" evidence="1">
    <location>
        <begin position="437"/>
        <end position="446"/>
    </location>
</feature>
<sequence length="788" mass="85596">MRKCVVRDCGRHFHAHCRRPQPTPDELQPEQKRAFVCPRHTCETCGSLETDMKQCRSCSVCSHMTHLCCPRAGARSSSSSSSNSSSSLSLTGSSSSTAEPASSSSSLHLFECPRHDRNETPSTFAALSSPDASNSLRMRLAAGDAVLVLEFDNALLPSSVKTAAPDVANHWGVVISAEETEPRGCGNQLLNVRMFADDNVLVVPNQYALRTATASDFARPVDFVRHCLQRHVMVELQLRCLENHVDDSEAKRIVQASNAAFAACLNALGVTAAQATSDAEQGLVRWRQFLTLAEPRRYDGLGDVAPSYLYIDTRKSRPGQQASMSVNGTGVAADVDRNLSMNGNADAQSSGPAANGSSCGTLHPRRPRSVGRSPHEAEAEQATDAMPSDAHPVPSPPGGSTVIQDHTSTVDATSATKQDAQPTNGSQSGAHACLGVTRSQSVSAHMNSGNGSIAGSAANNNAQTTDDAQRLASAKRRKLETKTPMWTSTADCAPIDIHRIRSGGSRTTASTSDTSRISPVASTVRTLHRQKRRLLTRRQKLLAETPPPVLAELKRVALRYLEEADRSRPVVARIPSDVDAFPWAARASSFRPAFYRPSVMLGHSGLRRSRFNAVSRLLVSQNKRDIKCFVQTLETDAQMSGSSDSRRKPSSAPPGFVLLDLLSMRSFRELESVVRARLVETLMPHSHCTDEYLGMNVYQSQRWVEQQQRHRTPRDDLPISLTYCTIDGVRHRLDLRKSPSRPSAKDARTWLSFCANVCHLAAVITIPCADRSVPASTTISLQHSAVAK</sequence>
<feature type="domain" description="Histone-lysine N-methyltransferase NSD-like PHD zinc finger" evidence="2">
    <location>
        <begin position="2"/>
        <end position="40"/>
    </location>
</feature>
<feature type="region of interest" description="Disordered" evidence="1">
    <location>
        <begin position="73"/>
        <end position="106"/>
    </location>
</feature>
<evidence type="ECO:0000256" key="1">
    <source>
        <dbReference type="SAM" id="MobiDB-lite"/>
    </source>
</evidence>
<gene>
    <name evidence="3" type="ORF">HBR001_LOCUS6759</name>
</gene>
<feature type="compositionally biased region" description="Low complexity" evidence="1">
    <location>
        <begin position="76"/>
        <end position="106"/>
    </location>
</feature>
<comment type="caution">
    <text evidence="3">The sequence shown here is derived from an EMBL/GenBank/DDBJ whole genome shotgun (WGS) entry which is preliminary data.</text>
</comment>
<dbReference type="AlphaFoldDB" id="A0AAV0UH31"/>
<feature type="compositionally biased region" description="Low complexity" evidence="1">
    <location>
        <begin position="447"/>
        <end position="466"/>
    </location>
</feature>
<evidence type="ECO:0000313" key="3">
    <source>
        <dbReference type="EMBL" id="CAI5736222.1"/>
    </source>
</evidence>
<feature type="compositionally biased region" description="Polar residues" evidence="1">
    <location>
        <begin position="340"/>
        <end position="360"/>
    </location>
</feature>
<feature type="compositionally biased region" description="Polar residues" evidence="1">
    <location>
        <begin position="401"/>
        <end position="429"/>
    </location>
</feature>
<evidence type="ECO:0000313" key="4">
    <source>
        <dbReference type="Proteomes" id="UP001162031"/>
    </source>
</evidence>
<reference evidence="3" key="1">
    <citation type="submission" date="2022-12" db="EMBL/GenBank/DDBJ databases">
        <authorList>
            <person name="Webb A."/>
        </authorList>
    </citation>
    <scope>NUCLEOTIDE SEQUENCE</scope>
    <source>
        <strain evidence="3">Hp1</strain>
    </source>
</reference>
<accession>A0AAV0UH31</accession>
<name>A0AAV0UH31_HYABA</name>
<dbReference type="InterPro" id="IPR055198">
    <property type="entry name" value="NSD_PHD"/>
</dbReference>
<dbReference type="EMBL" id="CANTFL010001299">
    <property type="protein sequence ID" value="CAI5736222.1"/>
    <property type="molecule type" value="Genomic_DNA"/>
</dbReference>
<proteinExistence type="predicted"/>
<keyword evidence="4" id="KW-1185">Reference proteome</keyword>
<dbReference type="Proteomes" id="UP001162031">
    <property type="component" value="Unassembled WGS sequence"/>
</dbReference>
<evidence type="ECO:0000259" key="2">
    <source>
        <dbReference type="Pfam" id="PF22908"/>
    </source>
</evidence>
<protein>
    <recommendedName>
        <fullName evidence="2">Histone-lysine N-methyltransferase NSD-like PHD zinc finger domain-containing protein</fullName>
    </recommendedName>
</protein>
<organism evidence="3 4">
    <name type="scientific">Hyaloperonospora brassicae</name>
    <name type="common">Brassica downy mildew</name>
    <name type="synonym">Peronospora brassicae</name>
    <dbReference type="NCBI Taxonomy" id="162125"/>
    <lineage>
        <taxon>Eukaryota</taxon>
        <taxon>Sar</taxon>
        <taxon>Stramenopiles</taxon>
        <taxon>Oomycota</taxon>
        <taxon>Peronosporomycetes</taxon>
        <taxon>Peronosporales</taxon>
        <taxon>Peronosporaceae</taxon>
        <taxon>Hyaloperonospora</taxon>
    </lineage>
</organism>
<feature type="region of interest" description="Disordered" evidence="1">
    <location>
        <begin position="340"/>
        <end position="483"/>
    </location>
</feature>